<protein>
    <submittedName>
        <fullName evidence="2">Nucleotidyltransferase domain-containing protein</fullName>
    </submittedName>
</protein>
<feature type="domain" description="Polymerase nucleotidyl transferase" evidence="1">
    <location>
        <begin position="14"/>
        <end position="61"/>
    </location>
</feature>
<dbReference type="Pfam" id="PF01909">
    <property type="entry name" value="NTP_transf_2"/>
    <property type="match status" value="1"/>
</dbReference>
<dbReference type="EMBL" id="JBHTAJ010000009">
    <property type="protein sequence ID" value="MFC7179188.1"/>
    <property type="molecule type" value="Genomic_DNA"/>
</dbReference>
<evidence type="ECO:0000313" key="3">
    <source>
        <dbReference type="Proteomes" id="UP001596435"/>
    </source>
</evidence>
<gene>
    <name evidence="2" type="ORF">ACFQMG_06380</name>
</gene>
<dbReference type="CDD" id="cd05403">
    <property type="entry name" value="NT_KNTase_like"/>
    <property type="match status" value="1"/>
</dbReference>
<keyword evidence="3" id="KW-1185">Reference proteome</keyword>
<dbReference type="InterPro" id="IPR002934">
    <property type="entry name" value="Polymerase_NTP_transf_dom"/>
</dbReference>
<evidence type="ECO:0000313" key="2">
    <source>
        <dbReference type="EMBL" id="MFC7179188.1"/>
    </source>
</evidence>
<dbReference type="InterPro" id="IPR043519">
    <property type="entry name" value="NT_sf"/>
</dbReference>
<reference evidence="3" key="1">
    <citation type="journal article" date="2019" name="Int. J. Syst. Evol. Microbiol.">
        <title>The Global Catalogue of Microorganisms (GCM) 10K type strain sequencing project: providing services to taxonomists for standard genome sequencing and annotation.</title>
        <authorList>
            <consortium name="The Broad Institute Genomics Platform"/>
            <consortium name="The Broad Institute Genome Sequencing Center for Infectious Disease"/>
            <person name="Wu L."/>
            <person name="Ma J."/>
        </authorList>
    </citation>
    <scope>NUCLEOTIDE SEQUENCE [LARGE SCALE GENOMIC DNA]</scope>
    <source>
        <strain evidence="3">CGMCC 1.12859</strain>
    </source>
</reference>
<dbReference type="SUPFAM" id="SSF81301">
    <property type="entry name" value="Nucleotidyltransferase"/>
    <property type="match status" value="1"/>
</dbReference>
<accession>A0ABW2FSA3</accession>
<dbReference type="RefSeq" id="WP_345708216.1">
    <property type="nucleotide sequence ID" value="NZ_BAABKV010000001.1"/>
</dbReference>
<proteinExistence type="predicted"/>
<comment type="caution">
    <text evidence="2">The sequence shown here is derived from an EMBL/GenBank/DDBJ whole genome shotgun (WGS) entry which is preliminary data.</text>
</comment>
<sequence length="252" mass="27802">MTGTGTPDRLLERFTADVRTDTPLVALWAHGSLALGDYRHGRSDLDLIAVLDAPPDRARLLALHRRLAAEEPGATKLHCSYLVADALADAGRPHLTWAHGGLLERPVTAVTRRELLDGGRVLHGPPPGGLLPPLADGQLEEHILRDLQEYWYPATARPLRWLRDPWVDLGLLVLARATVTLRDGRMITKQEALAELPALGAPADVVRDIHHRRYADAPGRTGPLRRLRRGLRARAFLRGGIARTLEAHGHRI</sequence>
<name>A0ABW2FSA3_9ACTN</name>
<dbReference type="Proteomes" id="UP001596435">
    <property type="component" value="Unassembled WGS sequence"/>
</dbReference>
<evidence type="ECO:0000259" key="1">
    <source>
        <dbReference type="Pfam" id="PF01909"/>
    </source>
</evidence>
<organism evidence="2 3">
    <name type="scientific">Kitasatospora paranensis</name>
    <dbReference type="NCBI Taxonomy" id="258053"/>
    <lineage>
        <taxon>Bacteria</taxon>
        <taxon>Bacillati</taxon>
        <taxon>Actinomycetota</taxon>
        <taxon>Actinomycetes</taxon>
        <taxon>Kitasatosporales</taxon>
        <taxon>Streptomycetaceae</taxon>
        <taxon>Kitasatospora</taxon>
    </lineage>
</organism>